<comment type="subcellular location">
    <subcellularLocation>
        <location evidence="1">Cell outer membrane</location>
        <topology evidence="1">Multi-pass membrane protein</topology>
    </subcellularLocation>
</comment>
<evidence type="ECO:0000256" key="5">
    <source>
        <dbReference type="ARBA" id="ARBA00022692"/>
    </source>
</evidence>
<dbReference type="PANTHER" id="PTHR38762">
    <property type="entry name" value="CRYPTIC OUTER MEMBRANE PORIN BGLH-RELATED"/>
    <property type="match status" value="1"/>
</dbReference>
<evidence type="ECO:0000256" key="9">
    <source>
        <dbReference type="ARBA" id="ARBA00023237"/>
    </source>
</evidence>
<evidence type="ECO:0000313" key="10">
    <source>
        <dbReference type="EMBL" id="SMF56868.1"/>
    </source>
</evidence>
<gene>
    <name evidence="10" type="ORF">SAMN06296036_11869</name>
</gene>
<evidence type="ECO:0000256" key="7">
    <source>
        <dbReference type="ARBA" id="ARBA00023114"/>
    </source>
</evidence>
<evidence type="ECO:0000256" key="2">
    <source>
        <dbReference type="ARBA" id="ARBA00007055"/>
    </source>
</evidence>
<name>A0A1Y6CI25_9BACT</name>
<comment type="similarity">
    <text evidence="2">Belongs to the porin LamB (TC 1.B.3) family.</text>
</comment>
<dbReference type="InterPro" id="IPR036998">
    <property type="entry name" value="Porin_LamB_sf"/>
</dbReference>
<evidence type="ECO:0000256" key="4">
    <source>
        <dbReference type="ARBA" id="ARBA00022452"/>
    </source>
</evidence>
<dbReference type="RefSeq" id="WP_132322346.1">
    <property type="nucleotide sequence ID" value="NZ_FWZT01000018.1"/>
</dbReference>
<keyword evidence="5" id="KW-0812">Transmembrane</keyword>
<dbReference type="GO" id="GO:0006811">
    <property type="term" value="P:monoatomic ion transport"/>
    <property type="evidence" value="ECO:0007669"/>
    <property type="project" value="UniProtKB-KW"/>
</dbReference>
<dbReference type="Gene3D" id="2.40.170.10">
    <property type="entry name" value="Porin, LamB type"/>
    <property type="match status" value="1"/>
</dbReference>
<accession>A0A1Y6CI25</accession>
<protein>
    <submittedName>
        <fullName evidence="10">Maltoporin (Phage lambda and maltose receptor)</fullName>
    </submittedName>
</protein>
<keyword evidence="10" id="KW-0675">Receptor</keyword>
<evidence type="ECO:0000256" key="8">
    <source>
        <dbReference type="ARBA" id="ARBA00023136"/>
    </source>
</evidence>
<dbReference type="AlphaFoldDB" id="A0A1Y6CI25"/>
<dbReference type="InterPro" id="IPR003192">
    <property type="entry name" value="Porin_LamB"/>
</dbReference>
<dbReference type="PANTHER" id="PTHR38762:SF1">
    <property type="entry name" value="CRYPTIC OUTER MEMBRANE PORIN BGLH-RELATED"/>
    <property type="match status" value="1"/>
</dbReference>
<keyword evidence="7" id="KW-0626">Porin</keyword>
<dbReference type="GO" id="GO:0015774">
    <property type="term" value="P:polysaccharide transport"/>
    <property type="evidence" value="ECO:0007669"/>
    <property type="project" value="TreeGrafter"/>
</dbReference>
<dbReference type="Proteomes" id="UP000192907">
    <property type="component" value="Unassembled WGS sequence"/>
</dbReference>
<dbReference type="InterPro" id="IPR050286">
    <property type="entry name" value="G_neg_Bact_CarbUptk_Porin"/>
</dbReference>
<dbReference type="EMBL" id="FWZT01000018">
    <property type="protein sequence ID" value="SMF56868.1"/>
    <property type="molecule type" value="Genomic_DNA"/>
</dbReference>
<dbReference type="SUPFAM" id="SSF56935">
    <property type="entry name" value="Porins"/>
    <property type="match status" value="1"/>
</dbReference>
<keyword evidence="6" id="KW-0406">Ion transport</keyword>
<sequence length="465" mass="51677">MRYSMGRGLFSVLSGALWLTTAAWGAGEFEFNGYLRTGTNYSEGMTKGVCYRENVSAIGNPGRFGNECDNLLEIVGKSYLFGSPNNSQPWVTLNVTGQLFYAGDRSEEAVTSDDPGRLSTGNETIFQFPNTYVEMGNVVGRGSIIWAGRRWYRRLMFYQSDIFTLNNNGNGFGVYDIEVGPGKLHLAVMRRIENREVEDEAGNTSVQAGPSYNTFDARYSTQIGALPIDFIYLHQRTGAKDAYGDSDESYERAQGNLFALFSEYYGAFSNRAYIGYGTGLFGQGADYHIGAGHLSYSGFGLTQTEWEAREEATSFRVINEVGLELIPDELNFNISALYSEVTDIAQEQTDDDGNVTGYEAVDGYNYSIGLKPQYFINKHWSFVIDLAHTMQERDDYTEPHTLNKGTFGTVIRPQIKSMPGAAEFRLYATRASWDKDANYPGDKGSALYGERGSGNTYGVQVDVAW</sequence>
<keyword evidence="3" id="KW-0813">Transport</keyword>
<dbReference type="GO" id="GO:0046930">
    <property type="term" value="C:pore complex"/>
    <property type="evidence" value="ECO:0007669"/>
    <property type="project" value="UniProtKB-KW"/>
</dbReference>
<evidence type="ECO:0000256" key="1">
    <source>
        <dbReference type="ARBA" id="ARBA00004571"/>
    </source>
</evidence>
<organism evidence="10 11">
    <name type="scientific">Pseudobacteriovorax antillogorgiicola</name>
    <dbReference type="NCBI Taxonomy" id="1513793"/>
    <lineage>
        <taxon>Bacteria</taxon>
        <taxon>Pseudomonadati</taxon>
        <taxon>Bdellovibrionota</taxon>
        <taxon>Oligoflexia</taxon>
        <taxon>Oligoflexales</taxon>
        <taxon>Pseudobacteriovoracaceae</taxon>
        <taxon>Pseudobacteriovorax</taxon>
    </lineage>
</organism>
<reference evidence="11" key="1">
    <citation type="submission" date="2017-04" db="EMBL/GenBank/DDBJ databases">
        <authorList>
            <person name="Varghese N."/>
            <person name="Submissions S."/>
        </authorList>
    </citation>
    <scope>NUCLEOTIDE SEQUENCE [LARGE SCALE GENOMIC DNA]</scope>
    <source>
        <strain evidence="11">RKEM611</strain>
    </source>
</reference>
<dbReference type="Pfam" id="PF02264">
    <property type="entry name" value="LamB"/>
    <property type="match status" value="1"/>
</dbReference>
<evidence type="ECO:0000256" key="6">
    <source>
        <dbReference type="ARBA" id="ARBA00023065"/>
    </source>
</evidence>
<proteinExistence type="inferred from homology"/>
<evidence type="ECO:0000256" key="3">
    <source>
        <dbReference type="ARBA" id="ARBA00022448"/>
    </source>
</evidence>
<dbReference type="GO" id="GO:0015144">
    <property type="term" value="F:carbohydrate transmembrane transporter activity"/>
    <property type="evidence" value="ECO:0007669"/>
    <property type="project" value="TreeGrafter"/>
</dbReference>
<dbReference type="GO" id="GO:0015288">
    <property type="term" value="F:porin activity"/>
    <property type="evidence" value="ECO:0007669"/>
    <property type="project" value="UniProtKB-KW"/>
</dbReference>
<dbReference type="GO" id="GO:0009279">
    <property type="term" value="C:cell outer membrane"/>
    <property type="evidence" value="ECO:0007669"/>
    <property type="project" value="UniProtKB-SubCell"/>
</dbReference>
<dbReference type="OrthoDB" id="106611at2"/>
<keyword evidence="11" id="KW-1185">Reference proteome</keyword>
<keyword evidence="9" id="KW-0998">Cell outer membrane</keyword>
<dbReference type="STRING" id="1513793.SAMN06296036_11869"/>
<evidence type="ECO:0000313" key="11">
    <source>
        <dbReference type="Proteomes" id="UP000192907"/>
    </source>
</evidence>
<keyword evidence="4" id="KW-1134">Transmembrane beta strand</keyword>
<keyword evidence="8" id="KW-0472">Membrane</keyword>